<dbReference type="eggNOG" id="ENOG502RZH4">
    <property type="taxonomic scope" value="Eukaryota"/>
</dbReference>
<organism evidence="2 3">
    <name type="scientific">Pyronema omphalodes (strain CBS 100304)</name>
    <name type="common">Pyronema confluens</name>
    <dbReference type="NCBI Taxonomy" id="1076935"/>
    <lineage>
        <taxon>Eukaryota</taxon>
        <taxon>Fungi</taxon>
        <taxon>Dikarya</taxon>
        <taxon>Ascomycota</taxon>
        <taxon>Pezizomycotina</taxon>
        <taxon>Pezizomycetes</taxon>
        <taxon>Pezizales</taxon>
        <taxon>Pyronemataceae</taxon>
        <taxon>Pyronema</taxon>
    </lineage>
</organism>
<evidence type="ECO:0000256" key="1">
    <source>
        <dbReference type="SAM" id="Phobius"/>
    </source>
</evidence>
<proteinExistence type="predicted"/>
<protein>
    <submittedName>
        <fullName evidence="2">Similar to TPR repeat-containing protein P27G11.02 acc. no. Q9P7N6</fullName>
    </submittedName>
</protein>
<dbReference type="GO" id="GO:0006515">
    <property type="term" value="P:protein quality control for misfolded or incompletely synthesized proteins"/>
    <property type="evidence" value="ECO:0007669"/>
    <property type="project" value="TreeGrafter"/>
</dbReference>
<dbReference type="SUPFAM" id="SSF48452">
    <property type="entry name" value="TPR-like"/>
    <property type="match status" value="1"/>
</dbReference>
<dbReference type="PANTHER" id="PTHR28142">
    <property type="entry name" value="MITOCHONDRIAL INNER MEMBRANE I-AAA PROTEASE SUPERCOMPLEX SUBUNIT MGR3-RELATED"/>
    <property type="match status" value="1"/>
</dbReference>
<dbReference type="Gene3D" id="1.25.40.10">
    <property type="entry name" value="Tetratricopeptide repeat domain"/>
    <property type="match status" value="1"/>
</dbReference>
<accession>U4L9U0</accession>
<dbReference type="InterPro" id="IPR040201">
    <property type="entry name" value="Mrg3-like"/>
</dbReference>
<evidence type="ECO:0000313" key="2">
    <source>
        <dbReference type="EMBL" id="CCX15460.1"/>
    </source>
</evidence>
<evidence type="ECO:0000313" key="3">
    <source>
        <dbReference type="Proteomes" id="UP000018144"/>
    </source>
</evidence>
<dbReference type="STRING" id="1076935.U4L9U0"/>
<keyword evidence="3" id="KW-1185">Reference proteome</keyword>
<gene>
    <name evidence="2" type="ORF">PCON_01735</name>
</gene>
<dbReference type="EMBL" id="HF936168">
    <property type="protein sequence ID" value="CCX15460.1"/>
    <property type="molecule type" value="Genomic_DNA"/>
</dbReference>
<dbReference type="Proteomes" id="UP000018144">
    <property type="component" value="Unassembled WGS sequence"/>
</dbReference>
<keyword evidence="1" id="KW-0812">Transmembrane</keyword>
<keyword evidence="1" id="KW-1133">Transmembrane helix</keyword>
<dbReference type="AlphaFoldDB" id="U4L9U0"/>
<dbReference type="GO" id="GO:0051787">
    <property type="term" value="F:misfolded protein binding"/>
    <property type="evidence" value="ECO:0007669"/>
    <property type="project" value="TreeGrafter"/>
</dbReference>
<keyword evidence="1" id="KW-0472">Membrane</keyword>
<feature type="transmembrane region" description="Helical" evidence="1">
    <location>
        <begin position="61"/>
        <end position="82"/>
    </location>
</feature>
<dbReference type="OMA" id="QVAMMLE"/>
<dbReference type="InterPro" id="IPR011990">
    <property type="entry name" value="TPR-like_helical_dom_sf"/>
</dbReference>
<sequence length="405" mass="45037">MFTRMISGASARRLPTIASRLPTANSALKQPIRRYAGSYQDTFQTPESGFKALYQRNRVSFLLFFAVCTTTLVAGGYGMYLYNELVEKPLSVYPKPVQKAIKSALFYASRGDMGSMAAAFKEAISEAEKSGMHPLSNEVAGLKIECAQLLLKLKNGEYADKAVIVLERVLDEDAAGAEYYMKQERWADRNTVLKRAILLGYKIGEMYQTLGKDKEAEEAMSWSTTKLLEEDKRRETTDPSKWGGEWFDDHAKSACFEKLAQQYLMSGKFNLATPLYLQAASLVTPNTCHQVTLLNNLAACLSKQSPPANSDGKKVKTHLQEDAKKWAEKALELANKIVPPVRTAECDEACVTATHNLGEIARMMGQHELARRKFEEAGSLARGLNMQEGVEMANEGLALLMDKEK</sequence>
<dbReference type="GO" id="GO:0031942">
    <property type="term" value="C:i-AAA complex"/>
    <property type="evidence" value="ECO:0007669"/>
    <property type="project" value="TreeGrafter"/>
</dbReference>
<dbReference type="OrthoDB" id="10050400at2759"/>
<reference evidence="2 3" key="1">
    <citation type="journal article" date="2013" name="PLoS Genet.">
        <title>The genome and development-dependent transcriptomes of Pyronema confluens: a window into fungal evolution.</title>
        <authorList>
            <person name="Traeger S."/>
            <person name="Altegoer F."/>
            <person name="Freitag M."/>
            <person name="Gabaldon T."/>
            <person name="Kempken F."/>
            <person name="Kumar A."/>
            <person name="Marcet-Houben M."/>
            <person name="Poggeler S."/>
            <person name="Stajich J.E."/>
            <person name="Nowrousian M."/>
        </authorList>
    </citation>
    <scope>NUCLEOTIDE SEQUENCE [LARGE SCALE GENOMIC DNA]</scope>
    <source>
        <strain evidence="3">CBS 100304</strain>
        <tissue evidence="2">Vegetative mycelium</tissue>
    </source>
</reference>
<name>U4L9U0_PYROM</name>
<dbReference type="PANTHER" id="PTHR28142:SF1">
    <property type="entry name" value="MITOCHONDRIAL INNER MEMBRANE I-AAA PROTEASE SUPERCOMPLEX SUBUNIT MGR3-RELATED"/>
    <property type="match status" value="1"/>
</dbReference>